<dbReference type="InterPro" id="IPR017473">
    <property type="entry name" value="Undecaprenyl-P_gluc_Ptfrase"/>
</dbReference>
<protein>
    <submittedName>
        <fullName evidence="9">Putative colanic acid biosynthesis UDP-glucose lipid carrier transferase</fullName>
    </submittedName>
</protein>
<keyword evidence="3 9" id="KW-0808">Transferase</keyword>
<evidence type="ECO:0000256" key="7">
    <source>
        <dbReference type="SAM" id="Phobius"/>
    </source>
</evidence>
<accession>A0A7W5C2E1</accession>
<dbReference type="AlphaFoldDB" id="A0A7W5C2E1"/>
<evidence type="ECO:0000256" key="2">
    <source>
        <dbReference type="ARBA" id="ARBA00006464"/>
    </source>
</evidence>
<evidence type="ECO:0000313" key="9">
    <source>
        <dbReference type="EMBL" id="MBB3143489.1"/>
    </source>
</evidence>
<evidence type="ECO:0000256" key="4">
    <source>
        <dbReference type="ARBA" id="ARBA00022692"/>
    </source>
</evidence>
<feature type="transmembrane region" description="Helical" evidence="7">
    <location>
        <begin position="21"/>
        <end position="37"/>
    </location>
</feature>
<keyword evidence="6 7" id="KW-0472">Membrane</keyword>
<dbReference type="NCBIfam" id="TIGR03025">
    <property type="entry name" value="EPS_sugtrans"/>
    <property type="match status" value="1"/>
</dbReference>
<evidence type="ECO:0000256" key="1">
    <source>
        <dbReference type="ARBA" id="ARBA00004141"/>
    </source>
</evidence>
<evidence type="ECO:0000256" key="6">
    <source>
        <dbReference type="ARBA" id="ARBA00023136"/>
    </source>
</evidence>
<dbReference type="Pfam" id="PF02397">
    <property type="entry name" value="Bac_transf"/>
    <property type="match status" value="1"/>
</dbReference>
<feature type="transmembrane region" description="Helical" evidence="7">
    <location>
        <begin position="81"/>
        <end position="102"/>
    </location>
</feature>
<feature type="domain" description="Bacterial sugar transferase" evidence="8">
    <location>
        <begin position="276"/>
        <end position="454"/>
    </location>
</feature>
<evidence type="ECO:0000259" key="8">
    <source>
        <dbReference type="Pfam" id="PF02397"/>
    </source>
</evidence>
<evidence type="ECO:0000256" key="5">
    <source>
        <dbReference type="ARBA" id="ARBA00022989"/>
    </source>
</evidence>
<keyword evidence="5 7" id="KW-1133">Transmembrane helix</keyword>
<feature type="transmembrane region" description="Helical" evidence="7">
    <location>
        <begin position="114"/>
        <end position="136"/>
    </location>
</feature>
<name>A0A7W5C2E1_9GAMM</name>
<sequence length="462" mass="52191">MSRIAKTLSGFEVYSHVAARFADAASLLMGGFLAYWLRFGSLEYMIERYQWMMLSGMLLGMVIFGACGIYRSWRGAVRVELVVRIVHAFVILGGIVFTYLYFTKTGAEFSRLWLGMWLCSAFIFSVGARTVAYPVLNRLRRQGRNRKGVILVGEVDSCLIAARRIAAQPSAGFDVTSVRLLDASDCARFGLEDCRAFDSEYDANLVSDEIWVCLPLARGNLVEKILRDLDYCIGNIRYMPDMHGLRLLNHDISTVAGLYLLDMSCTPMSGTARFVKAAEDKILAGLALLLLSPLMLVIALAVKLTSRGPVLYRQERMSWNGESFQMLKFRSMPVDSEAAGVCWGGASGKRVTLVGRFLRRSSLDELPQLINVVKGEMSLVGPRPERTVFVERFKHEIPGYMQKHMVRAGITGWAQIHGWRGDTDLKARIEHDLWYIDNWSVWLDLKILFLTVWRGFFHPHAQ</sequence>
<dbReference type="InterPro" id="IPR017475">
    <property type="entry name" value="EPS_sugar_tfrase"/>
</dbReference>
<gene>
    <name evidence="9" type="ORF">FHR96_004412</name>
</gene>
<dbReference type="Pfam" id="PF13727">
    <property type="entry name" value="CoA_binding_3"/>
    <property type="match status" value="1"/>
</dbReference>
<comment type="caution">
    <text evidence="9">The sequence shown here is derived from an EMBL/GenBank/DDBJ whole genome shotgun (WGS) entry which is preliminary data.</text>
</comment>
<dbReference type="NCBIfam" id="TIGR03023">
    <property type="entry name" value="WcaJ_sugtrans"/>
    <property type="match status" value="1"/>
</dbReference>
<dbReference type="GO" id="GO:0016780">
    <property type="term" value="F:phosphotransferase activity, for other substituted phosphate groups"/>
    <property type="evidence" value="ECO:0007669"/>
    <property type="project" value="TreeGrafter"/>
</dbReference>
<evidence type="ECO:0000256" key="3">
    <source>
        <dbReference type="ARBA" id="ARBA00022679"/>
    </source>
</evidence>
<comment type="subcellular location">
    <subcellularLocation>
        <location evidence="1">Membrane</location>
        <topology evidence="1">Multi-pass membrane protein</topology>
    </subcellularLocation>
</comment>
<dbReference type="PANTHER" id="PTHR30576">
    <property type="entry name" value="COLANIC BIOSYNTHESIS UDP-GLUCOSE LIPID CARRIER TRANSFERASE"/>
    <property type="match status" value="1"/>
</dbReference>
<proteinExistence type="inferred from homology"/>
<dbReference type="InterPro" id="IPR003362">
    <property type="entry name" value="Bact_transf"/>
</dbReference>
<keyword evidence="10" id="KW-1185">Reference proteome</keyword>
<dbReference type="EMBL" id="JACHXM010000051">
    <property type="protein sequence ID" value="MBB3143489.1"/>
    <property type="molecule type" value="Genomic_DNA"/>
</dbReference>
<evidence type="ECO:0000313" key="10">
    <source>
        <dbReference type="Proteomes" id="UP000525987"/>
    </source>
</evidence>
<feature type="transmembrane region" description="Helical" evidence="7">
    <location>
        <begin position="282"/>
        <end position="302"/>
    </location>
</feature>
<dbReference type="PANTHER" id="PTHR30576:SF0">
    <property type="entry name" value="UNDECAPRENYL-PHOSPHATE N-ACETYLGALACTOSAMINYL 1-PHOSPHATE TRANSFERASE-RELATED"/>
    <property type="match status" value="1"/>
</dbReference>
<dbReference type="Proteomes" id="UP000525987">
    <property type="component" value="Unassembled WGS sequence"/>
</dbReference>
<reference evidence="9 10" key="1">
    <citation type="submission" date="2020-08" db="EMBL/GenBank/DDBJ databases">
        <title>Genomic Encyclopedia of Type Strains, Phase III (KMG-III): the genomes of soil and plant-associated and newly described type strains.</title>
        <authorList>
            <person name="Whitman W."/>
        </authorList>
    </citation>
    <scope>NUCLEOTIDE SEQUENCE [LARGE SCALE GENOMIC DNA]</scope>
    <source>
        <strain evidence="9 10">CECT 5995</strain>
    </source>
</reference>
<dbReference type="RefSeq" id="WP_183389799.1">
    <property type="nucleotide sequence ID" value="NZ_JACHXM010000051.1"/>
</dbReference>
<organism evidence="9 10">
    <name type="scientific">Halomonas organivorans</name>
    <dbReference type="NCBI Taxonomy" id="257772"/>
    <lineage>
        <taxon>Bacteria</taxon>
        <taxon>Pseudomonadati</taxon>
        <taxon>Pseudomonadota</taxon>
        <taxon>Gammaproteobacteria</taxon>
        <taxon>Oceanospirillales</taxon>
        <taxon>Halomonadaceae</taxon>
        <taxon>Halomonas</taxon>
    </lineage>
</organism>
<comment type="similarity">
    <text evidence="2">Belongs to the bacterial sugar transferase family.</text>
</comment>
<dbReference type="GO" id="GO:0016020">
    <property type="term" value="C:membrane"/>
    <property type="evidence" value="ECO:0007669"/>
    <property type="project" value="UniProtKB-SubCell"/>
</dbReference>
<keyword evidence="4 7" id="KW-0812">Transmembrane</keyword>
<feature type="transmembrane region" description="Helical" evidence="7">
    <location>
        <begin position="49"/>
        <end position="69"/>
    </location>
</feature>